<evidence type="ECO:0008006" key="3">
    <source>
        <dbReference type="Google" id="ProtNLM"/>
    </source>
</evidence>
<dbReference type="STRING" id="67801.A0A1B0BBX7"/>
<protein>
    <recommendedName>
        <fullName evidence="3">Phosphatidylethanolamine-binding protein</fullName>
    </recommendedName>
</protein>
<dbReference type="InterPro" id="IPR008914">
    <property type="entry name" value="PEBP"/>
</dbReference>
<reference evidence="1" key="2">
    <citation type="submission" date="2020-05" db="UniProtKB">
        <authorList>
            <consortium name="EnsemblMetazoa"/>
        </authorList>
    </citation>
    <scope>IDENTIFICATION</scope>
    <source>
        <strain evidence="1">IAEA</strain>
    </source>
</reference>
<keyword evidence="2" id="KW-1185">Reference proteome</keyword>
<evidence type="ECO:0000313" key="2">
    <source>
        <dbReference type="Proteomes" id="UP000092460"/>
    </source>
</evidence>
<dbReference type="PANTHER" id="PTHR11362:SF82">
    <property type="entry name" value="PHOSPHATIDYLETHANOLAMINE-BINDING PROTEIN 4"/>
    <property type="match status" value="1"/>
</dbReference>
<dbReference type="EMBL" id="JXJN01011726">
    <property type="status" value="NOT_ANNOTATED_CDS"/>
    <property type="molecule type" value="Genomic_DNA"/>
</dbReference>
<dbReference type="VEuPathDB" id="VectorBase:GPPI025250"/>
<dbReference type="Pfam" id="PF01161">
    <property type="entry name" value="PBP"/>
    <property type="match status" value="1"/>
</dbReference>
<dbReference type="Gene3D" id="3.90.280.10">
    <property type="entry name" value="PEBP-like"/>
    <property type="match status" value="1"/>
</dbReference>
<dbReference type="InterPro" id="IPR035810">
    <property type="entry name" value="PEBP_euk"/>
</dbReference>
<dbReference type="AlphaFoldDB" id="A0A1B0BBX7"/>
<name>A0A1B0BBX7_9MUSC</name>
<evidence type="ECO:0000313" key="1">
    <source>
        <dbReference type="EnsemblMetazoa" id="GPPI025250-PA"/>
    </source>
</evidence>
<sequence>MTEPDAPSRENQSWGEWLDWLAVNIPSDHLQKEEDLYEYQGSSPAKGSGFHRYVFLLYRNVCNSLRHTHRAAASKDVHLFP</sequence>
<dbReference type="InterPro" id="IPR036610">
    <property type="entry name" value="PEBP-like_sf"/>
</dbReference>
<accession>A0A1B0BBX7</accession>
<dbReference type="PANTHER" id="PTHR11362">
    <property type="entry name" value="PHOSPHATIDYLETHANOLAMINE-BINDING PROTEIN"/>
    <property type="match status" value="1"/>
</dbReference>
<dbReference type="CDD" id="cd00866">
    <property type="entry name" value="PEBP_euk"/>
    <property type="match status" value="1"/>
</dbReference>
<dbReference type="SUPFAM" id="SSF49777">
    <property type="entry name" value="PEBP-like"/>
    <property type="match status" value="1"/>
</dbReference>
<proteinExistence type="predicted"/>
<organism evidence="1 2">
    <name type="scientific">Glossina palpalis gambiensis</name>
    <dbReference type="NCBI Taxonomy" id="67801"/>
    <lineage>
        <taxon>Eukaryota</taxon>
        <taxon>Metazoa</taxon>
        <taxon>Ecdysozoa</taxon>
        <taxon>Arthropoda</taxon>
        <taxon>Hexapoda</taxon>
        <taxon>Insecta</taxon>
        <taxon>Pterygota</taxon>
        <taxon>Neoptera</taxon>
        <taxon>Endopterygota</taxon>
        <taxon>Diptera</taxon>
        <taxon>Brachycera</taxon>
        <taxon>Muscomorpha</taxon>
        <taxon>Hippoboscoidea</taxon>
        <taxon>Glossinidae</taxon>
        <taxon>Glossina</taxon>
    </lineage>
</organism>
<dbReference type="Proteomes" id="UP000092460">
    <property type="component" value="Unassembled WGS sequence"/>
</dbReference>
<dbReference type="EnsemblMetazoa" id="GPPI025250-RA">
    <property type="protein sequence ID" value="GPPI025250-PA"/>
    <property type="gene ID" value="GPPI025250"/>
</dbReference>
<reference evidence="2" key="1">
    <citation type="submission" date="2015-01" db="EMBL/GenBank/DDBJ databases">
        <authorList>
            <person name="Aksoy S."/>
            <person name="Warren W."/>
            <person name="Wilson R.K."/>
        </authorList>
    </citation>
    <scope>NUCLEOTIDE SEQUENCE [LARGE SCALE GENOMIC DNA]</scope>
    <source>
        <strain evidence="2">IAEA</strain>
    </source>
</reference>